<dbReference type="InterPro" id="IPR003416">
    <property type="entry name" value="MgtC/SapB/SrpB/YhiD_fam"/>
</dbReference>
<gene>
    <name evidence="9" type="ordered locus">Acid_7726</name>
</gene>
<evidence type="ECO:0000256" key="4">
    <source>
        <dbReference type="ARBA" id="ARBA00022692"/>
    </source>
</evidence>
<accession>Q01NZ6</accession>
<feature type="transmembrane region" description="Helical" evidence="7">
    <location>
        <begin position="118"/>
        <end position="136"/>
    </location>
</feature>
<reference evidence="9" key="1">
    <citation type="submission" date="2006-10" db="EMBL/GenBank/DDBJ databases">
        <title>Complete sequence of Solibacter usitatus Ellin6076.</title>
        <authorList>
            <consortium name="US DOE Joint Genome Institute"/>
            <person name="Copeland A."/>
            <person name="Lucas S."/>
            <person name="Lapidus A."/>
            <person name="Barry K."/>
            <person name="Detter J.C."/>
            <person name="Glavina del Rio T."/>
            <person name="Hammon N."/>
            <person name="Israni S."/>
            <person name="Dalin E."/>
            <person name="Tice H."/>
            <person name="Pitluck S."/>
            <person name="Thompson L.S."/>
            <person name="Brettin T."/>
            <person name="Bruce D."/>
            <person name="Han C."/>
            <person name="Tapia R."/>
            <person name="Gilna P."/>
            <person name="Schmutz J."/>
            <person name="Larimer F."/>
            <person name="Land M."/>
            <person name="Hauser L."/>
            <person name="Kyrpides N."/>
            <person name="Mikhailova N."/>
            <person name="Janssen P.H."/>
            <person name="Kuske C.R."/>
            <person name="Richardson P."/>
        </authorList>
    </citation>
    <scope>NUCLEOTIDE SEQUENCE</scope>
    <source>
        <strain evidence="9">Ellin6076</strain>
    </source>
</reference>
<name>Q01NZ6_SOLUE</name>
<evidence type="ECO:0000256" key="5">
    <source>
        <dbReference type="ARBA" id="ARBA00022989"/>
    </source>
</evidence>
<organism evidence="9">
    <name type="scientific">Solibacter usitatus (strain Ellin6076)</name>
    <dbReference type="NCBI Taxonomy" id="234267"/>
    <lineage>
        <taxon>Bacteria</taxon>
        <taxon>Pseudomonadati</taxon>
        <taxon>Acidobacteriota</taxon>
        <taxon>Terriglobia</taxon>
        <taxon>Bryobacterales</taxon>
        <taxon>Solibacteraceae</taxon>
        <taxon>Candidatus Solibacter</taxon>
    </lineage>
</organism>
<dbReference type="PANTHER" id="PTHR33778:SF1">
    <property type="entry name" value="MAGNESIUM TRANSPORTER YHID-RELATED"/>
    <property type="match status" value="1"/>
</dbReference>
<proteinExistence type="inferred from homology"/>
<dbReference type="PRINTS" id="PR01837">
    <property type="entry name" value="MGTCSAPBPROT"/>
</dbReference>
<evidence type="ECO:0000256" key="6">
    <source>
        <dbReference type="ARBA" id="ARBA00023136"/>
    </source>
</evidence>
<evidence type="ECO:0000256" key="3">
    <source>
        <dbReference type="ARBA" id="ARBA00022475"/>
    </source>
</evidence>
<keyword evidence="3" id="KW-1003">Cell membrane</keyword>
<dbReference type="AlphaFoldDB" id="Q01NZ6"/>
<evidence type="ECO:0000256" key="1">
    <source>
        <dbReference type="ARBA" id="ARBA00004651"/>
    </source>
</evidence>
<sequence length="154" mass="16479">MHFSFDWLLGAEDVIRLLVAYAIVFPVGWYREREAHGVGVRTFPLVAMASCGYVLLASPSSHMSPDSQSRIIQGLVAGIGFIGGGAILKTDNRVQGVATAASIWNTGVVGASVAQDRYLLAIVLAAMNLFTLRYLLNVKKQLDAGDQQGDSAPK</sequence>
<comment type="subcellular location">
    <subcellularLocation>
        <location evidence="1">Cell membrane</location>
        <topology evidence="1">Multi-pass membrane protein</topology>
    </subcellularLocation>
</comment>
<dbReference type="OrthoDB" id="9811198at2"/>
<dbReference type="InParanoid" id="Q01NZ6"/>
<dbReference type="EMBL" id="CP000473">
    <property type="protein sequence ID" value="ABJ88624.1"/>
    <property type="molecule type" value="Genomic_DNA"/>
</dbReference>
<keyword evidence="4 7" id="KW-0812">Transmembrane</keyword>
<dbReference type="STRING" id="234267.Acid_7726"/>
<comment type="similarity">
    <text evidence="2">Belongs to the MgtC/SapB family.</text>
</comment>
<dbReference type="PANTHER" id="PTHR33778">
    <property type="entry name" value="PROTEIN MGTC"/>
    <property type="match status" value="1"/>
</dbReference>
<dbReference type="eggNOG" id="COG1285">
    <property type="taxonomic scope" value="Bacteria"/>
</dbReference>
<dbReference type="FunCoup" id="Q01NZ6">
    <property type="interactions" value="130"/>
</dbReference>
<protein>
    <submittedName>
        <fullName evidence="9">MgtC/SapB transporter</fullName>
    </submittedName>
</protein>
<feature type="transmembrane region" description="Helical" evidence="7">
    <location>
        <begin position="42"/>
        <end position="59"/>
    </location>
</feature>
<feature type="domain" description="MgtC/SapB/SrpB/YhiD N-terminal" evidence="8">
    <location>
        <begin position="17"/>
        <end position="139"/>
    </location>
</feature>
<keyword evidence="6 7" id="KW-0472">Membrane</keyword>
<evidence type="ECO:0000256" key="7">
    <source>
        <dbReference type="SAM" id="Phobius"/>
    </source>
</evidence>
<dbReference type="HOGENOM" id="CLU_079292_1_2_0"/>
<keyword evidence="5 7" id="KW-1133">Transmembrane helix</keyword>
<evidence type="ECO:0000313" key="9">
    <source>
        <dbReference type="EMBL" id="ABJ88624.1"/>
    </source>
</evidence>
<evidence type="ECO:0000259" key="8">
    <source>
        <dbReference type="Pfam" id="PF02308"/>
    </source>
</evidence>
<evidence type="ECO:0000256" key="2">
    <source>
        <dbReference type="ARBA" id="ARBA00009298"/>
    </source>
</evidence>
<feature type="transmembrane region" description="Helical" evidence="7">
    <location>
        <begin position="71"/>
        <end position="88"/>
    </location>
</feature>
<dbReference type="Pfam" id="PF02308">
    <property type="entry name" value="MgtC"/>
    <property type="match status" value="1"/>
</dbReference>
<dbReference type="GO" id="GO:0005886">
    <property type="term" value="C:plasma membrane"/>
    <property type="evidence" value="ECO:0007669"/>
    <property type="project" value="UniProtKB-SubCell"/>
</dbReference>
<feature type="transmembrane region" description="Helical" evidence="7">
    <location>
        <begin position="14"/>
        <end position="30"/>
    </location>
</feature>
<dbReference type="InterPro" id="IPR049177">
    <property type="entry name" value="MgtC_SapB_SrpB_YhiD_N"/>
</dbReference>
<dbReference type="KEGG" id="sus:Acid_7726"/>